<dbReference type="STRING" id="47879.AXG94_01330"/>
<keyword evidence="3" id="KW-1185">Reference proteome</keyword>
<dbReference type="Proteomes" id="UP000270661">
    <property type="component" value="Unassembled WGS sequence"/>
</dbReference>
<comment type="caution">
    <text evidence="2">The sequence shown here is derived from an EMBL/GenBank/DDBJ whole genome shotgun (WGS) entry which is preliminary data.</text>
</comment>
<evidence type="ECO:0000313" key="3">
    <source>
        <dbReference type="Proteomes" id="UP000270661"/>
    </source>
</evidence>
<feature type="domain" description="DUF4440" evidence="1">
    <location>
        <begin position="81"/>
        <end position="187"/>
    </location>
</feature>
<name>A0A3M3F2V8_9PSED</name>
<protein>
    <recommendedName>
        <fullName evidence="1">DUF4440 domain-containing protein</fullName>
    </recommendedName>
</protein>
<sequence>MSSTHVWRFTANFSEKAATQLFPSHQSSCTMTDECISNAHFSYLTTTRTHSMKKATLVMSFFCLFGGYAATAAASAEQDVAQAVDHLTQAMLHKDIPQLQALAAESLTYGHSSGNIQDKKAFIADIETGKSAFKTLEMKNQKIILSGDTALVRNHFSAQSIKGSDIVPTEIENFQIWQKQKDGKWLLIGRQAFKF</sequence>
<dbReference type="InterPro" id="IPR032710">
    <property type="entry name" value="NTF2-like_dom_sf"/>
</dbReference>
<dbReference type="AlphaFoldDB" id="A0A3M3F2V8"/>
<proteinExistence type="predicted"/>
<evidence type="ECO:0000259" key="1">
    <source>
        <dbReference type="Pfam" id="PF14534"/>
    </source>
</evidence>
<organism evidence="2 3">
    <name type="scientific">Pseudomonas corrugata</name>
    <dbReference type="NCBI Taxonomy" id="47879"/>
    <lineage>
        <taxon>Bacteria</taxon>
        <taxon>Pseudomonadati</taxon>
        <taxon>Pseudomonadota</taxon>
        <taxon>Gammaproteobacteria</taxon>
        <taxon>Pseudomonadales</taxon>
        <taxon>Pseudomonadaceae</taxon>
        <taxon>Pseudomonas</taxon>
    </lineage>
</organism>
<dbReference type="Pfam" id="PF14534">
    <property type="entry name" value="DUF4440"/>
    <property type="match status" value="1"/>
</dbReference>
<dbReference type="Gene3D" id="3.10.450.50">
    <property type="match status" value="1"/>
</dbReference>
<dbReference type="InterPro" id="IPR027843">
    <property type="entry name" value="DUF4440"/>
</dbReference>
<dbReference type="EMBL" id="RBOJ01000002">
    <property type="protein sequence ID" value="RMM55984.1"/>
    <property type="molecule type" value="Genomic_DNA"/>
</dbReference>
<gene>
    <name evidence="2" type="ORF">ALQ77_04942</name>
</gene>
<evidence type="ECO:0000313" key="2">
    <source>
        <dbReference type="EMBL" id="RMM55984.1"/>
    </source>
</evidence>
<accession>A0A3M3F2V8</accession>
<dbReference type="SUPFAM" id="SSF54427">
    <property type="entry name" value="NTF2-like"/>
    <property type="match status" value="1"/>
</dbReference>
<reference evidence="2 3" key="1">
    <citation type="submission" date="2018-08" db="EMBL/GenBank/DDBJ databases">
        <title>Recombination of ecologically and evolutionarily significant loci maintains genetic cohesion in the Pseudomonas syringae species complex.</title>
        <authorList>
            <person name="Dillon M."/>
            <person name="Thakur S."/>
            <person name="Almeida R.N.D."/>
            <person name="Weir B.S."/>
            <person name="Guttman D.S."/>
        </authorList>
    </citation>
    <scope>NUCLEOTIDE SEQUENCE [LARGE SCALE GENOMIC DNA]</scope>
    <source>
        <strain evidence="2 3">NCPPB2445</strain>
    </source>
</reference>